<proteinExistence type="predicted"/>
<evidence type="ECO:0000259" key="5">
    <source>
        <dbReference type="PROSITE" id="PS50893"/>
    </source>
</evidence>
<dbReference type="Pfam" id="PF00005">
    <property type="entry name" value="ABC_tran"/>
    <property type="match status" value="1"/>
</dbReference>
<dbReference type="SUPFAM" id="SSF52540">
    <property type="entry name" value="P-loop containing nucleoside triphosphate hydrolases"/>
    <property type="match status" value="1"/>
</dbReference>
<dbReference type="InterPro" id="IPR003439">
    <property type="entry name" value="ABC_transporter-like_ATP-bd"/>
</dbReference>
<comment type="subcellular location">
    <subcellularLocation>
        <location evidence="1">Cell inner membrane</location>
        <topology evidence="1">Peripheral membrane protein</topology>
    </subcellularLocation>
</comment>
<dbReference type="FunFam" id="3.40.50.300:FF:000016">
    <property type="entry name" value="Oligopeptide ABC transporter ATP-binding component"/>
    <property type="match status" value="1"/>
</dbReference>
<keyword evidence="7" id="KW-1185">Reference proteome</keyword>
<dbReference type="InterPro" id="IPR017871">
    <property type="entry name" value="ABC_transporter-like_CS"/>
</dbReference>
<dbReference type="OrthoDB" id="9802264at2"/>
<dbReference type="SMART" id="SM00382">
    <property type="entry name" value="AAA"/>
    <property type="match status" value="1"/>
</dbReference>
<dbReference type="InterPro" id="IPR003593">
    <property type="entry name" value="AAA+_ATPase"/>
</dbReference>
<name>A0A3A8ATD7_9RHOB</name>
<dbReference type="GO" id="GO:0005524">
    <property type="term" value="F:ATP binding"/>
    <property type="evidence" value="ECO:0007669"/>
    <property type="project" value="UniProtKB-KW"/>
</dbReference>
<dbReference type="PANTHER" id="PTHR43776">
    <property type="entry name" value="TRANSPORT ATP-BINDING PROTEIN"/>
    <property type="match status" value="1"/>
</dbReference>
<evidence type="ECO:0000256" key="1">
    <source>
        <dbReference type="ARBA" id="ARBA00004417"/>
    </source>
</evidence>
<dbReference type="CDD" id="cd03257">
    <property type="entry name" value="ABC_NikE_OppD_transporters"/>
    <property type="match status" value="1"/>
</dbReference>
<dbReference type="NCBIfam" id="TIGR01727">
    <property type="entry name" value="oligo_HPY"/>
    <property type="match status" value="1"/>
</dbReference>
<organism evidence="6 7">
    <name type="scientific">Roseovarius spongiae</name>
    <dbReference type="NCBI Taxonomy" id="2320272"/>
    <lineage>
        <taxon>Bacteria</taxon>
        <taxon>Pseudomonadati</taxon>
        <taxon>Pseudomonadota</taxon>
        <taxon>Alphaproteobacteria</taxon>
        <taxon>Rhodobacterales</taxon>
        <taxon>Roseobacteraceae</taxon>
        <taxon>Roseovarius</taxon>
    </lineage>
</organism>
<dbReference type="InterPro" id="IPR013563">
    <property type="entry name" value="Oligopep_ABC_C"/>
</dbReference>
<dbReference type="PROSITE" id="PS50893">
    <property type="entry name" value="ABC_TRANSPORTER_2"/>
    <property type="match status" value="1"/>
</dbReference>
<dbReference type="GO" id="GO:0015833">
    <property type="term" value="P:peptide transport"/>
    <property type="evidence" value="ECO:0007669"/>
    <property type="project" value="InterPro"/>
</dbReference>
<accession>A0A3A8ATD7</accession>
<evidence type="ECO:0000256" key="2">
    <source>
        <dbReference type="ARBA" id="ARBA00022448"/>
    </source>
</evidence>
<dbReference type="PROSITE" id="PS00211">
    <property type="entry name" value="ABC_TRANSPORTER_1"/>
    <property type="match status" value="1"/>
</dbReference>
<dbReference type="Pfam" id="PF08352">
    <property type="entry name" value="oligo_HPY"/>
    <property type="match status" value="1"/>
</dbReference>
<evidence type="ECO:0000313" key="6">
    <source>
        <dbReference type="EMBL" id="RKF12698.1"/>
    </source>
</evidence>
<keyword evidence="4 6" id="KW-0067">ATP-binding</keyword>
<evidence type="ECO:0000256" key="3">
    <source>
        <dbReference type="ARBA" id="ARBA00022741"/>
    </source>
</evidence>
<dbReference type="Proteomes" id="UP000281128">
    <property type="component" value="Unassembled WGS sequence"/>
</dbReference>
<feature type="domain" description="ABC transporter" evidence="5">
    <location>
        <begin position="7"/>
        <end position="250"/>
    </location>
</feature>
<keyword evidence="2" id="KW-0813">Transport</keyword>
<dbReference type="InterPro" id="IPR027417">
    <property type="entry name" value="P-loop_NTPase"/>
</dbReference>
<sequence length="322" mass="35518">MTDDVLIEARDLTKLHHTAGGVVRAVDGIDLSIRRGETLGLVGESGCGKSTLGRTLIRLHEPDEGSIRYGERDIAHLNRKELRPLRGDLQMVFQDPFASLNPRRSIRQILTEPFSVHGIGTRKERRQIVDDLIEKVGLHSDFAERYPHEISGGQRQRIAIARAIALDPNVVVCDEPVSALDVSVQAQIINLMRRLQTSSGAAYLFISHDLSVIGYMADRIAVMYLGEIVEDAPKAALWKEPLHPYTQALFSAIAQPDPPSVPRRKRVPIEGDIPSAINPPSGCRFRSRCPFAMPICAEQKPALKEPAGRAGTRVSCHLVNSP</sequence>
<dbReference type="Gene3D" id="3.40.50.300">
    <property type="entry name" value="P-loop containing nucleotide triphosphate hydrolases"/>
    <property type="match status" value="1"/>
</dbReference>
<gene>
    <name evidence="6" type="ORF">D6850_17215</name>
</gene>
<dbReference type="InterPro" id="IPR050319">
    <property type="entry name" value="ABC_transp_ATP-bind"/>
</dbReference>
<dbReference type="RefSeq" id="WP_121168850.1">
    <property type="nucleotide sequence ID" value="NZ_RAPE01000006.1"/>
</dbReference>
<dbReference type="GO" id="GO:0016887">
    <property type="term" value="F:ATP hydrolysis activity"/>
    <property type="evidence" value="ECO:0007669"/>
    <property type="project" value="InterPro"/>
</dbReference>
<protein>
    <submittedName>
        <fullName evidence="6">ATP-binding cassette domain-containing protein</fullName>
    </submittedName>
</protein>
<evidence type="ECO:0000313" key="7">
    <source>
        <dbReference type="Proteomes" id="UP000281128"/>
    </source>
</evidence>
<keyword evidence="3" id="KW-0547">Nucleotide-binding</keyword>
<dbReference type="EMBL" id="RAPE01000006">
    <property type="protein sequence ID" value="RKF12698.1"/>
    <property type="molecule type" value="Genomic_DNA"/>
</dbReference>
<dbReference type="AlphaFoldDB" id="A0A3A8ATD7"/>
<evidence type="ECO:0000256" key="4">
    <source>
        <dbReference type="ARBA" id="ARBA00022840"/>
    </source>
</evidence>
<dbReference type="GO" id="GO:0055085">
    <property type="term" value="P:transmembrane transport"/>
    <property type="evidence" value="ECO:0007669"/>
    <property type="project" value="UniProtKB-ARBA"/>
</dbReference>
<comment type="caution">
    <text evidence="6">The sequence shown here is derived from an EMBL/GenBank/DDBJ whole genome shotgun (WGS) entry which is preliminary data.</text>
</comment>
<dbReference type="GO" id="GO:0005886">
    <property type="term" value="C:plasma membrane"/>
    <property type="evidence" value="ECO:0007669"/>
    <property type="project" value="UniProtKB-SubCell"/>
</dbReference>
<reference evidence="6 7" key="1">
    <citation type="submission" date="2018-09" db="EMBL/GenBank/DDBJ databases">
        <title>Roseovarius spongiae sp. nov., isolated from a marine sponge.</title>
        <authorList>
            <person name="Zhuang L."/>
            <person name="Luo L."/>
        </authorList>
    </citation>
    <scope>NUCLEOTIDE SEQUENCE [LARGE SCALE GENOMIC DNA]</scope>
    <source>
        <strain evidence="6 7">HN-E21</strain>
    </source>
</reference>